<sequence>MKGPDHLDFKLPGKILNLELNSSTICPGWKFVCTIFLSWYFMTFSLYNLEDS</sequence>
<dbReference type="Proteomes" id="UP000265566">
    <property type="component" value="Chromosome 7"/>
</dbReference>
<dbReference type="AlphaFoldDB" id="A0A396H1R9"/>
<keyword evidence="1" id="KW-0812">Transmembrane</keyword>
<dbReference type="Gramene" id="rna39264">
    <property type="protein sequence ID" value="RHN45065.1"/>
    <property type="gene ID" value="gene39264"/>
</dbReference>
<keyword evidence="1" id="KW-1133">Transmembrane helix</keyword>
<name>A0A396H1R9_MEDTR</name>
<evidence type="ECO:0000256" key="1">
    <source>
        <dbReference type="SAM" id="Phobius"/>
    </source>
</evidence>
<reference evidence="2" key="1">
    <citation type="journal article" date="2018" name="Nat. Plants">
        <title>Whole-genome landscape of Medicago truncatula symbiotic genes.</title>
        <authorList>
            <person name="Pecrix Y."/>
            <person name="Gamas P."/>
            <person name="Carrere S."/>
        </authorList>
    </citation>
    <scope>NUCLEOTIDE SEQUENCE</scope>
    <source>
        <tissue evidence="2">Leaves</tissue>
    </source>
</reference>
<dbReference type="EMBL" id="PSQE01000007">
    <property type="protein sequence ID" value="RHN45065.1"/>
    <property type="molecule type" value="Genomic_DNA"/>
</dbReference>
<protein>
    <recommendedName>
        <fullName evidence="3">Transmembrane protein</fullName>
    </recommendedName>
</protein>
<comment type="caution">
    <text evidence="2">The sequence shown here is derived from an EMBL/GenBank/DDBJ whole genome shotgun (WGS) entry which is preliminary data.</text>
</comment>
<keyword evidence="1" id="KW-0472">Membrane</keyword>
<evidence type="ECO:0008006" key="3">
    <source>
        <dbReference type="Google" id="ProtNLM"/>
    </source>
</evidence>
<evidence type="ECO:0000313" key="2">
    <source>
        <dbReference type="EMBL" id="RHN45065.1"/>
    </source>
</evidence>
<accession>A0A396H1R9</accession>
<organism evidence="2">
    <name type="scientific">Medicago truncatula</name>
    <name type="common">Barrel medic</name>
    <name type="synonym">Medicago tribuloides</name>
    <dbReference type="NCBI Taxonomy" id="3880"/>
    <lineage>
        <taxon>Eukaryota</taxon>
        <taxon>Viridiplantae</taxon>
        <taxon>Streptophyta</taxon>
        <taxon>Embryophyta</taxon>
        <taxon>Tracheophyta</taxon>
        <taxon>Spermatophyta</taxon>
        <taxon>Magnoliopsida</taxon>
        <taxon>eudicotyledons</taxon>
        <taxon>Gunneridae</taxon>
        <taxon>Pentapetalae</taxon>
        <taxon>rosids</taxon>
        <taxon>fabids</taxon>
        <taxon>Fabales</taxon>
        <taxon>Fabaceae</taxon>
        <taxon>Papilionoideae</taxon>
        <taxon>50 kb inversion clade</taxon>
        <taxon>NPAAA clade</taxon>
        <taxon>Hologalegina</taxon>
        <taxon>IRL clade</taxon>
        <taxon>Trifolieae</taxon>
        <taxon>Medicago</taxon>
    </lineage>
</organism>
<feature type="transmembrane region" description="Helical" evidence="1">
    <location>
        <begin position="28"/>
        <end position="49"/>
    </location>
</feature>
<gene>
    <name evidence="2" type="ORF">MtrunA17_Chr7g0226221</name>
</gene>
<proteinExistence type="predicted"/>